<feature type="region of interest" description="Disordered" evidence="2">
    <location>
        <begin position="1837"/>
        <end position="1857"/>
    </location>
</feature>
<feature type="coiled-coil region" evidence="1">
    <location>
        <begin position="283"/>
        <end position="355"/>
    </location>
</feature>
<proteinExistence type="predicted"/>
<organism evidence="3 4">
    <name type="scientific">Rhizoclosmatium globosum</name>
    <dbReference type="NCBI Taxonomy" id="329046"/>
    <lineage>
        <taxon>Eukaryota</taxon>
        <taxon>Fungi</taxon>
        <taxon>Fungi incertae sedis</taxon>
        <taxon>Chytridiomycota</taxon>
        <taxon>Chytridiomycota incertae sedis</taxon>
        <taxon>Chytridiomycetes</taxon>
        <taxon>Chytridiales</taxon>
        <taxon>Chytriomycetaceae</taxon>
        <taxon>Rhizoclosmatium</taxon>
    </lineage>
</organism>
<dbReference type="OrthoDB" id="10255522at2759"/>
<feature type="compositionally biased region" description="Polar residues" evidence="2">
    <location>
        <begin position="1537"/>
        <end position="1552"/>
    </location>
</feature>
<feature type="compositionally biased region" description="Polar residues" evidence="2">
    <location>
        <begin position="1846"/>
        <end position="1857"/>
    </location>
</feature>
<feature type="compositionally biased region" description="Polar residues" evidence="2">
    <location>
        <begin position="12"/>
        <end position="32"/>
    </location>
</feature>
<feature type="region of interest" description="Disordered" evidence="2">
    <location>
        <begin position="165"/>
        <end position="188"/>
    </location>
</feature>
<feature type="region of interest" description="Disordered" evidence="2">
    <location>
        <begin position="1536"/>
        <end position="1555"/>
    </location>
</feature>
<sequence>MNPELPSRRRLTSAQINRLSKGTSPLSPSAEVSISKEPELPTKYERDPGLITTTPKLSKDNGIYSVVSEVNVDVKESDASHDSIQKPAPITLQTEDLYKTATSYIQYVSATSTISPSPSPSSATSKKKRSLTASELNKSKSPIRVPSINSSICEISSTLEGQTTVVPYQPPQSEANVASGEPSPTSKDTVQARNLIENKPLKEYGDGGLNISEIQSLTSKITERKEVRQRHNLHNRAKFRTRKCNVQVDKISSLINQISHRDSKRIARKTLNLPGEEQYKALVDQLTSEKAETLRLYETLRLEHEALLMSKNSHQLELADDERTSRELAEISAQLAELQQENENLINANTVLQEELLKHLGSDAIDRTPASSQSRLSKSVSDGDSDEKEETPAETSLLLEVKADFEAAQSKTDIYSNSETNITVPSSAYVAHIKSENRSLQWQLEVTQLELLESKQRFEQSMARNSENEERIRRNEVRSSLALYQASKSDLLSNQSRSESYKNDDATVSSVPDQTEYELLVLENEALTRSEKFLQNRITKLEQVLDNAIFGYRDNIYTLEEEIRALQSELIHQEKNSTKLTDKLERLLDYAILSNRDNSVSYDQQVTELEQKIDTLVRSSQDSDPIFSSLTCNDPSQIAELRKLKADAENWKVEREELENQIQTLLDEIDNLKNDTNDNKSESDEERHPSVGRLDNNHENWDSEKKLLEEQLQRQMDEIYLLKEANREQNNNSALQQRVAELEDELKAVKSENIELEAERQKLQDDDKGLILVSDKSNIDVADEEIRQRLKTLENAAEIWKSEKAELEAQIRSQLEEINYFPHPNPENLSNTFEERIHELERNITALISENTALEAQIRTLSALHKTTQERDGELQLQLTNMESDAAILKSDKGILEDQIRTLLDEIDTLRGTTRDLNQELQQRLESMKRDSILLNSEKMALEAQITTLQDEIDVILRVYFHPWGNDELQQQFANMKSEKAALESQIRALLDEIDKLHGISHEHNVLQKRLLNVESESANLKAEKVILEDKLSTLLDEIDVLRKTTLIHDNELHQKLEDFEKVAASWILEKKELENRIQLLLNENSSLQLTNQKNIHDFEEGWQQRVDKLENAVTILKDRIRVRQEELESCQLELFNLNETILSGKDESKLLEAKIAELTLLLASKTKEYDLNLIALEKETSDACQLKIQLDSVTLERISLVSEKQAWISREKTLENSIEALNQRLKIAENGNEKERIFLLDAKLEDALAQLAKQSILLESRTEELSSLVAERKVWVLRESELQAGTKALEARLKAAEEQISVLKTSTNQESTTTTKALDDKLAKMKESFVELTEIHRLVVKEHDASRLECFNLNEEISNLETVKSELQTELDSCKSELRACQKELTAASETYVTALTDKKQLEQNKAQFDPQLSEKLETSTRELQSTQTELASVQAELAAVRGQVKELEEKQQQSPVETNIPSILTSEIDTSSITKKCEKLERKLAKLLKVAESLKETNRELTENLDASRLECYNLKEQLTDYQNRIKSQAAELKSLNSKQASKPSRNSESANEKLKLTEELEAMRIQFFNLNEQLEESENLIQLKDKEMKEVSKKLRDCQKALEEKAELQLRESNETDKDEKVTYLQTELYEMEKAAKLSEEKIQALETQIELYEKKVELIQDIDNLRATFTSAIEEMEDKYLQVNELFDEEKGLLNMKLALAERRVEELQSKSFFSQEKDVKDEASKAEIQNLKMELEATRDALAELRTLNRRNTTVFEDPDDVYETLADVQAAYQRLKRDTIDKLRAIEANSPTTGRLPGEYLQSPTTLSTITRPTLTSPPTGTVANGVASNSVPLLPPMTPTSGSPATTLGKSTKEYKYNTPLQEEIEPSEDELVKKVSLSTPKGMIAKRFKKEAQMQALSMDRLNGNIVGLPALPPKGGSLKHVFWGEGSNCSSNSVLLNDMTCYSRDCAEKGKSRGCYSSSHQQFGGNLRVVNVDEDSEKGKVHTKGAEVHEKGGTKLQQRMFYGGMEGRVAKVESVDDAPFQDFVDEVERGVPGETYTIEGSEDASFAF</sequence>
<dbReference type="STRING" id="329046.A0A1Y2BUE8"/>
<reference evidence="3 4" key="1">
    <citation type="submission" date="2016-07" db="EMBL/GenBank/DDBJ databases">
        <title>Pervasive Adenine N6-methylation of Active Genes in Fungi.</title>
        <authorList>
            <consortium name="DOE Joint Genome Institute"/>
            <person name="Mondo S.J."/>
            <person name="Dannebaum R.O."/>
            <person name="Kuo R.C."/>
            <person name="Labutti K."/>
            <person name="Haridas S."/>
            <person name="Kuo A."/>
            <person name="Salamov A."/>
            <person name="Ahrendt S.R."/>
            <person name="Lipzen A."/>
            <person name="Sullivan W."/>
            <person name="Andreopoulos W.B."/>
            <person name="Clum A."/>
            <person name="Lindquist E."/>
            <person name="Daum C."/>
            <person name="Ramamoorthy G.K."/>
            <person name="Gryganskyi A."/>
            <person name="Culley D."/>
            <person name="Magnuson J.K."/>
            <person name="James T.Y."/>
            <person name="O'Malley M.A."/>
            <person name="Stajich J.E."/>
            <person name="Spatafora J.W."/>
            <person name="Visel A."/>
            <person name="Grigoriev I.V."/>
        </authorList>
    </citation>
    <scope>NUCLEOTIDE SEQUENCE [LARGE SCALE GENOMIC DNA]</scope>
    <source>
        <strain evidence="3 4">JEL800</strain>
    </source>
</reference>
<keyword evidence="4" id="KW-1185">Reference proteome</keyword>
<evidence type="ECO:0000313" key="4">
    <source>
        <dbReference type="Proteomes" id="UP000193642"/>
    </source>
</evidence>
<feature type="coiled-coil region" evidence="1">
    <location>
        <begin position="524"/>
        <end position="576"/>
    </location>
</feature>
<feature type="region of interest" description="Disordered" evidence="2">
    <location>
        <begin position="1"/>
        <end position="58"/>
    </location>
</feature>
<name>A0A1Y2BUE8_9FUNG</name>
<evidence type="ECO:0000256" key="1">
    <source>
        <dbReference type="SAM" id="Coils"/>
    </source>
</evidence>
<dbReference type="EMBL" id="MCGO01000044">
    <property type="protein sequence ID" value="ORY38381.1"/>
    <property type="molecule type" value="Genomic_DNA"/>
</dbReference>
<dbReference type="PANTHER" id="PTHR23159:SF31">
    <property type="entry name" value="CENTROSOME-ASSOCIATED PROTEIN CEP250 ISOFORM X1"/>
    <property type="match status" value="1"/>
</dbReference>
<evidence type="ECO:0000256" key="2">
    <source>
        <dbReference type="SAM" id="MobiDB-lite"/>
    </source>
</evidence>
<feature type="coiled-coil region" evidence="1">
    <location>
        <begin position="1695"/>
        <end position="1753"/>
    </location>
</feature>
<feature type="compositionally biased region" description="Low complexity" evidence="2">
    <location>
        <begin position="112"/>
        <end position="124"/>
    </location>
</feature>
<dbReference type="PANTHER" id="PTHR23159">
    <property type="entry name" value="CENTROSOMAL PROTEIN 2"/>
    <property type="match status" value="1"/>
</dbReference>
<accession>A0A1Y2BUE8</accession>
<dbReference type="Proteomes" id="UP000193642">
    <property type="component" value="Unassembled WGS sequence"/>
</dbReference>
<feature type="region of interest" description="Disordered" evidence="2">
    <location>
        <begin position="112"/>
        <end position="139"/>
    </location>
</feature>
<comment type="caution">
    <text evidence="3">The sequence shown here is derived from an EMBL/GenBank/DDBJ whole genome shotgun (WGS) entry which is preliminary data.</text>
</comment>
<evidence type="ECO:0000313" key="3">
    <source>
        <dbReference type="EMBL" id="ORY38381.1"/>
    </source>
</evidence>
<gene>
    <name evidence="3" type="ORF">BCR33DRAFT_720744</name>
</gene>
<feature type="coiled-coil region" evidence="1">
    <location>
        <begin position="1280"/>
        <end position="1307"/>
    </location>
</feature>
<feature type="coiled-coil region" evidence="1">
    <location>
        <begin position="966"/>
        <end position="1127"/>
    </location>
</feature>
<dbReference type="Gene3D" id="1.10.287.1490">
    <property type="match status" value="1"/>
</dbReference>
<feature type="coiled-coil region" evidence="1">
    <location>
        <begin position="1418"/>
        <end position="1452"/>
    </location>
</feature>
<feature type="region of interest" description="Disordered" evidence="2">
    <location>
        <begin position="363"/>
        <end position="396"/>
    </location>
</feature>
<feature type="region of interest" description="Disordered" evidence="2">
    <location>
        <begin position="671"/>
        <end position="701"/>
    </location>
</feature>
<feature type="coiled-coil region" evidence="1">
    <location>
        <begin position="1205"/>
        <end position="1232"/>
    </location>
</feature>
<protein>
    <submittedName>
        <fullName evidence="3">Uncharacterized protein</fullName>
    </submittedName>
</protein>
<feature type="compositionally biased region" description="Polar residues" evidence="2">
    <location>
        <begin position="369"/>
        <end position="382"/>
    </location>
</feature>
<feature type="coiled-coil region" evidence="1">
    <location>
        <begin position="900"/>
        <end position="938"/>
    </location>
</feature>
<feature type="compositionally biased region" description="Basic and acidic residues" evidence="2">
    <location>
        <begin position="34"/>
        <end position="48"/>
    </location>
</feature>
<feature type="coiled-coil region" evidence="1">
    <location>
        <begin position="1351"/>
        <end position="1392"/>
    </location>
</feature>
<keyword evidence="1" id="KW-0175">Coiled coil</keyword>